<sequence>MESVLSVALVLGGLIFFHELGHFAVARLFGIGVVTFSLGFGPKLFGFKLGATRYLLSAIPLGGYVQLAAQDPEEEAPEGFAPSTFFRLRPAWQRMLVVAAGPGFNFILAWLIFWGLFLSYGRMEVLPVIGQVQKDSPAEVAGILPDDRVVAIDGKPVAHWDDLAGTVRQTGEKPVTLEIERGPDGAASRVQVTLTPRMQVTKNIFGEEERVPLLGLVSAGKTISTPLGTGSSAGEALTRTWEVVSMTLLGMLKLIQRVVPLDSLGGPIMIAQMVSRQAAEGLANVLALTAVISINLGILNLLPIPVLDGGHILFFTLETVFRRPVSQRWQQITTRVGLAFLIGLMALALYNDLQRIFV</sequence>
<feature type="transmembrane region" description="Helical" evidence="11">
    <location>
        <begin position="282"/>
        <end position="302"/>
    </location>
</feature>
<dbReference type="InterPro" id="IPR004387">
    <property type="entry name" value="Pept_M50_Zn"/>
</dbReference>
<dbReference type="AlphaFoldDB" id="A0A7K3NQ82"/>
<comment type="cofactor">
    <cofactor evidence="1 11">
        <name>Zn(2+)</name>
        <dbReference type="ChEBI" id="CHEBI:29105"/>
    </cofactor>
</comment>
<dbReference type="NCBIfam" id="TIGR00054">
    <property type="entry name" value="RIP metalloprotease RseP"/>
    <property type="match status" value="1"/>
</dbReference>
<keyword evidence="7 11" id="KW-0862">Zinc</keyword>
<feature type="transmembrane region" description="Helical" evidence="11">
    <location>
        <begin position="332"/>
        <end position="350"/>
    </location>
</feature>
<dbReference type="GO" id="GO:0004222">
    <property type="term" value="F:metalloendopeptidase activity"/>
    <property type="evidence" value="ECO:0007669"/>
    <property type="project" value="InterPro"/>
</dbReference>
<organism evidence="13 14">
    <name type="scientific">Desulfolutivibrio sulfodismutans</name>
    <dbReference type="NCBI Taxonomy" id="63561"/>
    <lineage>
        <taxon>Bacteria</taxon>
        <taxon>Pseudomonadati</taxon>
        <taxon>Thermodesulfobacteriota</taxon>
        <taxon>Desulfovibrionia</taxon>
        <taxon>Desulfovibrionales</taxon>
        <taxon>Desulfovibrionaceae</taxon>
        <taxon>Desulfolutivibrio</taxon>
    </lineage>
</organism>
<keyword evidence="10 11" id="KW-0472">Membrane</keyword>
<dbReference type="CDD" id="cd06163">
    <property type="entry name" value="S2P-M50_PDZ_RseP-like"/>
    <property type="match status" value="1"/>
</dbReference>
<dbReference type="Proteomes" id="UP000469724">
    <property type="component" value="Unassembled WGS sequence"/>
</dbReference>
<dbReference type="InterPro" id="IPR036034">
    <property type="entry name" value="PDZ_sf"/>
</dbReference>
<dbReference type="InterPro" id="IPR041489">
    <property type="entry name" value="PDZ_6"/>
</dbReference>
<evidence type="ECO:0000256" key="9">
    <source>
        <dbReference type="ARBA" id="ARBA00023049"/>
    </source>
</evidence>
<dbReference type="Pfam" id="PF17820">
    <property type="entry name" value="PDZ_6"/>
    <property type="match status" value="1"/>
</dbReference>
<feature type="transmembrane region" description="Helical" evidence="11">
    <location>
        <begin position="95"/>
        <end position="117"/>
    </location>
</feature>
<dbReference type="Gene3D" id="2.30.42.10">
    <property type="match status" value="1"/>
</dbReference>
<proteinExistence type="inferred from homology"/>
<feature type="domain" description="PDZ" evidence="12">
    <location>
        <begin position="112"/>
        <end position="183"/>
    </location>
</feature>
<evidence type="ECO:0000256" key="2">
    <source>
        <dbReference type="ARBA" id="ARBA00004141"/>
    </source>
</evidence>
<keyword evidence="4 13" id="KW-0645">Protease</keyword>
<evidence type="ECO:0000256" key="8">
    <source>
        <dbReference type="ARBA" id="ARBA00022989"/>
    </source>
</evidence>
<dbReference type="InterPro" id="IPR001478">
    <property type="entry name" value="PDZ"/>
</dbReference>
<feature type="transmembrane region" description="Helical" evidence="11">
    <location>
        <begin position="20"/>
        <end position="40"/>
    </location>
</feature>
<accession>A0A7K3NQ82</accession>
<dbReference type="InterPro" id="IPR008915">
    <property type="entry name" value="Peptidase_M50"/>
</dbReference>
<keyword evidence="11" id="KW-0479">Metal-binding</keyword>
<dbReference type="GO" id="GO:0016020">
    <property type="term" value="C:membrane"/>
    <property type="evidence" value="ECO:0007669"/>
    <property type="project" value="UniProtKB-SubCell"/>
</dbReference>
<evidence type="ECO:0000256" key="5">
    <source>
        <dbReference type="ARBA" id="ARBA00022692"/>
    </source>
</evidence>
<evidence type="ECO:0000256" key="7">
    <source>
        <dbReference type="ARBA" id="ARBA00022833"/>
    </source>
</evidence>
<evidence type="ECO:0000256" key="6">
    <source>
        <dbReference type="ARBA" id="ARBA00022801"/>
    </source>
</evidence>
<dbReference type="SUPFAM" id="SSF50156">
    <property type="entry name" value="PDZ domain-like"/>
    <property type="match status" value="1"/>
</dbReference>
<dbReference type="GO" id="GO:0046872">
    <property type="term" value="F:metal ion binding"/>
    <property type="evidence" value="ECO:0007669"/>
    <property type="project" value="UniProtKB-KW"/>
</dbReference>
<comment type="similarity">
    <text evidence="3 11">Belongs to the peptidase M50B family.</text>
</comment>
<evidence type="ECO:0000313" key="13">
    <source>
        <dbReference type="EMBL" id="NDY57369.1"/>
    </source>
</evidence>
<reference evidence="13 14" key="1">
    <citation type="submission" date="2020-02" db="EMBL/GenBank/DDBJ databases">
        <title>Comparative genomics of sulfur disproportionating microorganisms.</title>
        <authorList>
            <person name="Ward L.M."/>
            <person name="Bertran E."/>
            <person name="Johnston D.T."/>
        </authorList>
    </citation>
    <scope>NUCLEOTIDE SEQUENCE [LARGE SCALE GENOMIC DNA]</scope>
    <source>
        <strain evidence="13 14">DSM 3696</strain>
    </source>
</reference>
<evidence type="ECO:0000256" key="11">
    <source>
        <dbReference type="RuleBase" id="RU362031"/>
    </source>
</evidence>
<protein>
    <recommendedName>
        <fullName evidence="11">Zinc metalloprotease</fullName>
        <ecNumber evidence="11">3.4.24.-</ecNumber>
    </recommendedName>
</protein>
<dbReference type="EC" id="3.4.24.-" evidence="11"/>
<name>A0A7K3NQ82_9BACT</name>
<gene>
    <name evidence="13" type="primary">rseP</name>
    <name evidence="13" type="ORF">G3N56_11515</name>
</gene>
<dbReference type="SMART" id="SM00228">
    <property type="entry name" value="PDZ"/>
    <property type="match status" value="1"/>
</dbReference>
<keyword evidence="6 11" id="KW-0378">Hydrolase</keyword>
<comment type="subcellular location">
    <subcellularLocation>
        <location evidence="2">Membrane</location>
        <topology evidence="2">Multi-pass membrane protein</topology>
    </subcellularLocation>
</comment>
<dbReference type="PANTHER" id="PTHR42837:SF2">
    <property type="entry name" value="MEMBRANE METALLOPROTEASE ARASP2, CHLOROPLASTIC-RELATED"/>
    <property type="match status" value="1"/>
</dbReference>
<dbReference type="RefSeq" id="WP_163302412.1">
    <property type="nucleotide sequence ID" value="NZ_JAAGRQ010000045.1"/>
</dbReference>
<dbReference type="CDD" id="cd23081">
    <property type="entry name" value="cpPDZ_EcRseP-like"/>
    <property type="match status" value="1"/>
</dbReference>
<dbReference type="GO" id="GO:0006508">
    <property type="term" value="P:proteolysis"/>
    <property type="evidence" value="ECO:0007669"/>
    <property type="project" value="UniProtKB-KW"/>
</dbReference>
<evidence type="ECO:0000259" key="12">
    <source>
        <dbReference type="SMART" id="SM00228"/>
    </source>
</evidence>
<evidence type="ECO:0000256" key="4">
    <source>
        <dbReference type="ARBA" id="ARBA00022670"/>
    </source>
</evidence>
<dbReference type="EMBL" id="JAAGRQ010000045">
    <property type="protein sequence ID" value="NDY57369.1"/>
    <property type="molecule type" value="Genomic_DNA"/>
</dbReference>
<dbReference type="Pfam" id="PF02163">
    <property type="entry name" value="Peptidase_M50"/>
    <property type="match status" value="1"/>
</dbReference>
<keyword evidence="14" id="KW-1185">Reference proteome</keyword>
<evidence type="ECO:0000256" key="1">
    <source>
        <dbReference type="ARBA" id="ARBA00001947"/>
    </source>
</evidence>
<dbReference type="PANTHER" id="PTHR42837">
    <property type="entry name" value="REGULATOR OF SIGMA-E PROTEASE RSEP"/>
    <property type="match status" value="1"/>
</dbReference>
<keyword evidence="9 11" id="KW-0482">Metalloprotease</keyword>
<evidence type="ECO:0000256" key="3">
    <source>
        <dbReference type="ARBA" id="ARBA00007931"/>
    </source>
</evidence>
<keyword evidence="5 11" id="KW-0812">Transmembrane</keyword>
<evidence type="ECO:0000256" key="10">
    <source>
        <dbReference type="ARBA" id="ARBA00023136"/>
    </source>
</evidence>
<evidence type="ECO:0000313" key="14">
    <source>
        <dbReference type="Proteomes" id="UP000469724"/>
    </source>
</evidence>
<comment type="caution">
    <text evidence="13">The sequence shown here is derived from an EMBL/GenBank/DDBJ whole genome shotgun (WGS) entry which is preliminary data.</text>
</comment>
<keyword evidence="8 11" id="KW-1133">Transmembrane helix</keyword>